<dbReference type="PANTHER" id="PTHR43941:SF1">
    <property type="entry name" value="STRUCTURAL MAINTENANCE OF CHROMOSOMES PROTEIN 2"/>
    <property type="match status" value="1"/>
</dbReference>
<dbReference type="OMA" id="RQHRENE"/>
<evidence type="ECO:0008006" key="5">
    <source>
        <dbReference type="Google" id="ProtNLM"/>
    </source>
</evidence>
<feature type="compositionally biased region" description="Polar residues" evidence="2">
    <location>
        <begin position="505"/>
        <end position="516"/>
    </location>
</feature>
<feature type="region of interest" description="Disordered" evidence="2">
    <location>
        <begin position="649"/>
        <end position="679"/>
    </location>
</feature>
<feature type="coiled-coil region" evidence="1">
    <location>
        <begin position="117"/>
        <end position="277"/>
    </location>
</feature>
<feature type="coiled-coil region" evidence="1">
    <location>
        <begin position="313"/>
        <end position="340"/>
    </location>
</feature>
<accession>A0A388LJT0</accession>
<keyword evidence="4" id="KW-1185">Reference proteome</keyword>
<evidence type="ECO:0000256" key="1">
    <source>
        <dbReference type="SAM" id="Coils"/>
    </source>
</evidence>
<gene>
    <name evidence="3" type="ORF">CBR_g34888</name>
</gene>
<dbReference type="GO" id="GO:0000796">
    <property type="term" value="C:condensin complex"/>
    <property type="evidence" value="ECO:0007669"/>
    <property type="project" value="TreeGrafter"/>
</dbReference>
<reference evidence="3 4" key="1">
    <citation type="journal article" date="2018" name="Cell">
        <title>The Chara Genome: Secondary Complexity and Implications for Plant Terrestrialization.</title>
        <authorList>
            <person name="Nishiyama T."/>
            <person name="Sakayama H."/>
            <person name="Vries J.D."/>
            <person name="Buschmann H."/>
            <person name="Saint-Marcoux D."/>
            <person name="Ullrich K.K."/>
            <person name="Haas F.B."/>
            <person name="Vanderstraeten L."/>
            <person name="Becker D."/>
            <person name="Lang D."/>
            <person name="Vosolsobe S."/>
            <person name="Rombauts S."/>
            <person name="Wilhelmsson P.K.I."/>
            <person name="Janitza P."/>
            <person name="Kern R."/>
            <person name="Heyl A."/>
            <person name="Rumpler F."/>
            <person name="Villalobos L.I.A.C."/>
            <person name="Clay J.M."/>
            <person name="Skokan R."/>
            <person name="Toyoda A."/>
            <person name="Suzuki Y."/>
            <person name="Kagoshima H."/>
            <person name="Schijlen E."/>
            <person name="Tajeshwar N."/>
            <person name="Catarino B."/>
            <person name="Hetherington A.J."/>
            <person name="Saltykova A."/>
            <person name="Bonnot C."/>
            <person name="Breuninger H."/>
            <person name="Symeonidi A."/>
            <person name="Radhakrishnan G.V."/>
            <person name="Van Nieuwerburgh F."/>
            <person name="Deforce D."/>
            <person name="Chang C."/>
            <person name="Karol K.G."/>
            <person name="Hedrich R."/>
            <person name="Ulvskov P."/>
            <person name="Glockner G."/>
            <person name="Delwiche C.F."/>
            <person name="Petrasek J."/>
            <person name="Van de Peer Y."/>
            <person name="Friml J."/>
            <person name="Beilby M."/>
            <person name="Dolan L."/>
            <person name="Kohara Y."/>
            <person name="Sugano S."/>
            <person name="Fujiyama A."/>
            <person name="Delaux P.-M."/>
            <person name="Quint M."/>
            <person name="TheiBen G."/>
            <person name="Hagemann M."/>
            <person name="Harholt J."/>
            <person name="Dunand C."/>
            <person name="Zachgo S."/>
            <person name="Langdale J."/>
            <person name="Maumus F."/>
            <person name="Straeten D.V.D."/>
            <person name="Gould S.B."/>
            <person name="Rensing S.A."/>
        </authorList>
    </citation>
    <scope>NUCLEOTIDE SEQUENCE [LARGE SCALE GENOMIC DNA]</scope>
    <source>
        <strain evidence="3 4">S276</strain>
    </source>
</reference>
<sequence>MSHAGISEGTMQGAAVATLTPSMKGLHERAGLYQGMDGFRLGVAPGSIWPELVPVYSGVPGLGARTVVNQPRDIEGAMEADRKEGLTQDLGMSKREMELMVEVRNLRELVWSSERALEESEVRRKEIAAKNMILEERLCTADARESFLNNKVADLQAREAKLSEDAKHLEQKLKEGANDLEFYRRQHRENEEKVYSLELKNRRLEEELEVLQRKLDDIINSDKEEKKKMEAELHSLRMLPAAVETLRRENSNCKTKLHKTENEVMQLKDYVATLKHEIQDLEKGRRLSSADNDNLRKESNMLKLQVTSKDATISQLQTSLANCKDDNVQLAQQLRRLEHAAFHFKSSPAPRTAGSGSPLGGAFSSAPWAGEMISSPPAQDLRAMPSRARGMETSFDLFTGGPYIQRNFSPRQDDAELGGFNGGNRRWRPPVLDGEQPSSRGKDSELWELHEAPRVARRHSTPGYLERDPMPPADVEPSRPARWSTSNIEKPISMQDDWERPGSDLQGTGNPKGQKTSHGEGALERNGGELRSDAQKRDLNCWGRSEGGSGFAEGQQRQFPTLQLRESDNAVARAAKGEGDVAAGSPLGSNTSSPRTSAAAGLPSSPHGDNRTMNLIFGGSEGGGGQRTRFAGADAGVEGGPAGKVAGGLAGKVAESPRSTEAVGRGRAPGTRHPSYTSEKEVQEKLQQSCGLELQLSNMCMERQKLESELVKLPQSAGRTMSERKKKMFLENRLEELNKEIGRLRMKLREMNVFH</sequence>
<name>A0A388LJT0_CHABU</name>
<evidence type="ECO:0000256" key="2">
    <source>
        <dbReference type="SAM" id="MobiDB-lite"/>
    </source>
</evidence>
<dbReference type="PANTHER" id="PTHR43941">
    <property type="entry name" value="STRUCTURAL MAINTENANCE OF CHROMOSOMES PROTEIN 2"/>
    <property type="match status" value="1"/>
</dbReference>
<feature type="compositionally biased region" description="Basic and acidic residues" evidence="2">
    <location>
        <begin position="440"/>
        <end position="454"/>
    </location>
</feature>
<feature type="compositionally biased region" description="Basic and acidic residues" evidence="2">
    <location>
        <begin position="517"/>
        <end position="539"/>
    </location>
</feature>
<dbReference type="GO" id="GO:0000785">
    <property type="term" value="C:chromatin"/>
    <property type="evidence" value="ECO:0007669"/>
    <property type="project" value="TreeGrafter"/>
</dbReference>
<dbReference type="GO" id="GO:0003682">
    <property type="term" value="F:chromatin binding"/>
    <property type="evidence" value="ECO:0007669"/>
    <property type="project" value="TreeGrafter"/>
</dbReference>
<dbReference type="GO" id="GO:0007076">
    <property type="term" value="P:mitotic chromosome condensation"/>
    <property type="evidence" value="ECO:0007669"/>
    <property type="project" value="TreeGrafter"/>
</dbReference>
<dbReference type="Proteomes" id="UP000265515">
    <property type="component" value="Unassembled WGS sequence"/>
</dbReference>
<protein>
    <recommendedName>
        <fullName evidence="5">Enkurin domain-containing protein</fullName>
    </recommendedName>
</protein>
<feature type="region of interest" description="Disordered" evidence="2">
    <location>
        <begin position="419"/>
        <end position="610"/>
    </location>
</feature>
<dbReference type="GO" id="GO:0000793">
    <property type="term" value="C:condensed chromosome"/>
    <property type="evidence" value="ECO:0007669"/>
    <property type="project" value="TreeGrafter"/>
</dbReference>
<dbReference type="STRING" id="69332.A0A388LJT0"/>
<dbReference type="AlphaFoldDB" id="A0A388LJT0"/>
<organism evidence="3 4">
    <name type="scientific">Chara braunii</name>
    <name type="common">Braun's stonewort</name>
    <dbReference type="NCBI Taxonomy" id="69332"/>
    <lineage>
        <taxon>Eukaryota</taxon>
        <taxon>Viridiplantae</taxon>
        <taxon>Streptophyta</taxon>
        <taxon>Charophyceae</taxon>
        <taxon>Charales</taxon>
        <taxon>Characeae</taxon>
        <taxon>Chara</taxon>
    </lineage>
</organism>
<dbReference type="EMBL" id="BFEA01000409">
    <property type="protein sequence ID" value="GBG82511.1"/>
    <property type="molecule type" value="Genomic_DNA"/>
</dbReference>
<feature type="compositionally biased region" description="Polar residues" evidence="2">
    <location>
        <begin position="587"/>
        <end position="596"/>
    </location>
</feature>
<feature type="coiled-coil region" evidence="1">
    <location>
        <begin position="720"/>
        <end position="754"/>
    </location>
</feature>
<proteinExistence type="predicted"/>
<comment type="caution">
    <text evidence="3">The sequence shown here is derived from an EMBL/GenBank/DDBJ whole genome shotgun (WGS) entry which is preliminary data.</text>
</comment>
<evidence type="ECO:0000313" key="4">
    <source>
        <dbReference type="Proteomes" id="UP000265515"/>
    </source>
</evidence>
<dbReference type="Gramene" id="GBG82511">
    <property type="protein sequence ID" value="GBG82511"/>
    <property type="gene ID" value="CBR_g34888"/>
</dbReference>
<keyword evidence="1" id="KW-0175">Coiled coil</keyword>
<dbReference type="OrthoDB" id="548159at2759"/>
<evidence type="ECO:0000313" key="3">
    <source>
        <dbReference type="EMBL" id="GBG82511.1"/>
    </source>
</evidence>